<reference evidence="1 2" key="1">
    <citation type="submission" date="2015-01" db="EMBL/GenBank/DDBJ databases">
        <authorList>
            <person name="Aslett A.Martin."/>
            <person name="De Silva Nishadi"/>
        </authorList>
    </citation>
    <scope>NUCLEOTIDE SEQUENCE [LARGE SCALE GENOMIC DNA]</scope>
    <source>
        <strain evidence="1 2">R28058</strain>
    </source>
</reference>
<evidence type="ECO:0000313" key="1">
    <source>
        <dbReference type="EMBL" id="CEP41914.1"/>
    </source>
</evidence>
<name>A0A0C7LJI3_PARSO</name>
<dbReference type="Proteomes" id="UP000049127">
    <property type="component" value="Unassembled WGS sequence"/>
</dbReference>
<dbReference type="OrthoDB" id="1754168at2"/>
<protein>
    <submittedName>
        <fullName evidence="1">Uncharacterized protein</fullName>
    </submittedName>
</protein>
<gene>
    <name evidence="1" type="ORF">R28058_33091</name>
</gene>
<sequence>MSLSKFMDALDDQEEIKVTKKDYKHKVDNELKTKFEETDNNDNGFNLLDMDNIKKTEKKAPMTIYFKEEDLKLLKAISKVKGITVNKIVMSILEGPLETAKNNLPDGFDIDKLAREYDKNSKNKKSRKK</sequence>
<dbReference type="RefSeq" id="WP_055343296.1">
    <property type="nucleotide sequence ID" value="NZ_CDNI01000010.1"/>
</dbReference>
<dbReference type="AlphaFoldDB" id="A0A0C7LJI3"/>
<proteinExistence type="predicted"/>
<evidence type="ECO:0000313" key="2">
    <source>
        <dbReference type="Proteomes" id="UP000049127"/>
    </source>
</evidence>
<accession>A0A0C7LJI3</accession>
<organism evidence="1 2">
    <name type="scientific">Paraclostridium sordellii</name>
    <name type="common">Clostridium sordellii</name>
    <dbReference type="NCBI Taxonomy" id="1505"/>
    <lineage>
        <taxon>Bacteria</taxon>
        <taxon>Bacillati</taxon>
        <taxon>Bacillota</taxon>
        <taxon>Clostridia</taxon>
        <taxon>Peptostreptococcales</taxon>
        <taxon>Peptostreptococcaceae</taxon>
        <taxon>Paraclostridium</taxon>
    </lineage>
</organism>
<dbReference type="EMBL" id="CEKZ01000027">
    <property type="protein sequence ID" value="CEP41914.1"/>
    <property type="molecule type" value="Genomic_DNA"/>
</dbReference>